<accession>A0ACC0E933</accession>
<reference evidence="2" key="1">
    <citation type="journal article" date="2018" name="BMC Genomics">
        <title>Genomic insights into host adaptation between the wheat stripe rust pathogen (Puccinia striiformis f. sp. tritici) and the barley stripe rust pathogen (Puccinia striiformis f. sp. hordei).</title>
        <authorList>
            <person name="Xia C."/>
            <person name="Wang M."/>
            <person name="Yin C."/>
            <person name="Cornejo O.E."/>
            <person name="Hulbert S.H."/>
            <person name="Chen X."/>
        </authorList>
    </citation>
    <scope>NUCLEOTIDE SEQUENCE [LARGE SCALE GENOMIC DNA]</scope>
    <source>
        <strain evidence="2">93-210</strain>
    </source>
</reference>
<name>A0ACC0E933_9BASI</name>
<proteinExistence type="predicted"/>
<sequence>MCALHFRACTSNCPNRDATAAQRRNMGPGLNPNPAPGKRLNQITPIGSGRPGGDRQPVLPAIDANSVQRKTAQQDEELTSQHSFRHRVSLETTCGLNNSEFYPTC</sequence>
<dbReference type="EMBL" id="CM045873">
    <property type="protein sequence ID" value="KAI7947722.1"/>
    <property type="molecule type" value="Genomic_DNA"/>
</dbReference>
<evidence type="ECO:0000313" key="1">
    <source>
        <dbReference type="EMBL" id="KAI7947722.1"/>
    </source>
</evidence>
<gene>
    <name evidence="1" type="ORF">MJO28_009630</name>
</gene>
<comment type="caution">
    <text evidence="1">The sequence shown here is derived from an EMBL/GenBank/DDBJ whole genome shotgun (WGS) entry which is preliminary data.</text>
</comment>
<protein>
    <submittedName>
        <fullName evidence="1">Uncharacterized protein</fullName>
    </submittedName>
</protein>
<reference evidence="1 2" key="3">
    <citation type="journal article" date="2022" name="Microbiol. Spectr.">
        <title>Folding features and dynamics of 3D genome architecture in plant fungal pathogens.</title>
        <authorList>
            <person name="Xia C."/>
        </authorList>
    </citation>
    <scope>NUCLEOTIDE SEQUENCE [LARGE SCALE GENOMIC DNA]</scope>
    <source>
        <strain evidence="1 2">93-210</strain>
    </source>
</reference>
<organism evidence="1 2">
    <name type="scientific">Puccinia striiformis f. sp. tritici</name>
    <dbReference type="NCBI Taxonomy" id="168172"/>
    <lineage>
        <taxon>Eukaryota</taxon>
        <taxon>Fungi</taxon>
        <taxon>Dikarya</taxon>
        <taxon>Basidiomycota</taxon>
        <taxon>Pucciniomycotina</taxon>
        <taxon>Pucciniomycetes</taxon>
        <taxon>Pucciniales</taxon>
        <taxon>Pucciniaceae</taxon>
        <taxon>Puccinia</taxon>
    </lineage>
</organism>
<reference evidence="2" key="2">
    <citation type="journal article" date="2018" name="Mol. Plant Microbe Interact.">
        <title>Genome sequence resources for the wheat stripe rust pathogen (Puccinia striiformis f. sp. tritici) and the barley stripe rust pathogen (Puccinia striiformis f. sp. hordei).</title>
        <authorList>
            <person name="Xia C."/>
            <person name="Wang M."/>
            <person name="Yin C."/>
            <person name="Cornejo O.E."/>
            <person name="Hulbert S.H."/>
            <person name="Chen X."/>
        </authorList>
    </citation>
    <scope>NUCLEOTIDE SEQUENCE [LARGE SCALE GENOMIC DNA]</scope>
    <source>
        <strain evidence="2">93-210</strain>
    </source>
</reference>
<keyword evidence="2" id="KW-1185">Reference proteome</keyword>
<evidence type="ECO:0000313" key="2">
    <source>
        <dbReference type="Proteomes" id="UP001060170"/>
    </source>
</evidence>
<dbReference type="Proteomes" id="UP001060170">
    <property type="component" value="Chromosome 9"/>
</dbReference>